<organism evidence="3">
    <name type="scientific">uncultured Caudovirales phage</name>
    <dbReference type="NCBI Taxonomy" id="2100421"/>
    <lineage>
        <taxon>Viruses</taxon>
        <taxon>Duplodnaviria</taxon>
        <taxon>Heunggongvirae</taxon>
        <taxon>Uroviricota</taxon>
        <taxon>Caudoviricetes</taxon>
        <taxon>Peduoviridae</taxon>
        <taxon>Maltschvirus</taxon>
        <taxon>Maltschvirus maltsch</taxon>
    </lineage>
</organism>
<dbReference type="EMBL" id="LR798290">
    <property type="protein sequence ID" value="CAB5220482.1"/>
    <property type="molecule type" value="Genomic_DNA"/>
</dbReference>
<sequence>MPTFIHGKATGVFVDQFDLASYFNSLDFASTNDTAETTSFSATAKSYIVGLNDATVSISGMFSQDATTGSDVVLSAALGATTTPVITIVESTGTIGNRCVLGRAHETSYAISNPVADVVSISADFTASTDGVTNQTYGLRGGVILTTGASIAFGSLGALASVDNTASSASGGMATLHASTNSIAGGTTTVKVQHSADNSTWADLITFTAISASTTTKELSAVSGTVNRYLRATASTAGSSGSIIFNVGFARF</sequence>
<accession>A0A6J5RAB7</accession>
<dbReference type="EMBL" id="LR796453">
    <property type="protein sequence ID" value="CAB4145615.1"/>
    <property type="molecule type" value="Genomic_DNA"/>
</dbReference>
<protein>
    <submittedName>
        <fullName evidence="3">Uncharacterized protein</fullName>
    </submittedName>
</protein>
<dbReference type="EMBL" id="LR796931">
    <property type="protein sequence ID" value="CAB4176583.1"/>
    <property type="molecule type" value="Genomic_DNA"/>
</dbReference>
<gene>
    <name evidence="3" type="ORF">UFOVP1219_56</name>
    <name evidence="4" type="ORF">UFOVP1671_31</name>
    <name evidence="5" type="ORF">UFOVP358_2</name>
    <name evidence="1" type="ORF">UFOVP476_28</name>
    <name evidence="2" type="ORF">UFOVP986_47</name>
</gene>
<evidence type="ECO:0000313" key="3">
    <source>
        <dbReference type="EMBL" id="CAB4191496.1"/>
    </source>
</evidence>
<evidence type="ECO:0000313" key="2">
    <source>
        <dbReference type="EMBL" id="CAB4176583.1"/>
    </source>
</evidence>
<evidence type="ECO:0000313" key="1">
    <source>
        <dbReference type="EMBL" id="CAB4145615.1"/>
    </source>
</evidence>
<dbReference type="EMBL" id="LR797535">
    <property type="protein sequence ID" value="CAB4223250.1"/>
    <property type="molecule type" value="Genomic_DNA"/>
</dbReference>
<reference evidence="3" key="1">
    <citation type="submission" date="2020-05" db="EMBL/GenBank/DDBJ databases">
        <authorList>
            <person name="Chiriac C."/>
            <person name="Salcher M."/>
            <person name="Ghai R."/>
            <person name="Kavagutti S V."/>
        </authorList>
    </citation>
    <scope>NUCLEOTIDE SEQUENCE</scope>
</reference>
<name>A0A6J5RAB7_9CAUD</name>
<evidence type="ECO:0000313" key="4">
    <source>
        <dbReference type="EMBL" id="CAB4223250.1"/>
    </source>
</evidence>
<dbReference type="EMBL" id="LR797169">
    <property type="protein sequence ID" value="CAB4191496.1"/>
    <property type="molecule type" value="Genomic_DNA"/>
</dbReference>
<proteinExistence type="predicted"/>
<evidence type="ECO:0000313" key="5">
    <source>
        <dbReference type="EMBL" id="CAB5220482.1"/>
    </source>
</evidence>